<name>A0AAV1II27_9CHLO</name>
<comment type="caution">
    <text evidence="1">The sequence shown here is derived from an EMBL/GenBank/DDBJ whole genome shotgun (WGS) entry which is preliminary data.</text>
</comment>
<reference evidence="1 2" key="1">
    <citation type="submission" date="2023-10" db="EMBL/GenBank/DDBJ databases">
        <authorList>
            <person name="Maclean D."/>
            <person name="Macfadyen A."/>
        </authorList>
    </citation>
    <scope>NUCLEOTIDE SEQUENCE [LARGE SCALE GENOMIC DNA]</scope>
</reference>
<gene>
    <name evidence="1" type="ORF">CVIRNUC_010152</name>
</gene>
<protein>
    <submittedName>
        <fullName evidence="1">Uncharacterized protein</fullName>
    </submittedName>
</protein>
<evidence type="ECO:0000313" key="2">
    <source>
        <dbReference type="Proteomes" id="UP001314263"/>
    </source>
</evidence>
<evidence type="ECO:0000313" key="1">
    <source>
        <dbReference type="EMBL" id="CAK0786938.1"/>
    </source>
</evidence>
<proteinExistence type="predicted"/>
<accession>A0AAV1II27</accession>
<keyword evidence="2" id="KW-1185">Reference proteome</keyword>
<organism evidence="1 2">
    <name type="scientific">Coccomyxa viridis</name>
    <dbReference type="NCBI Taxonomy" id="1274662"/>
    <lineage>
        <taxon>Eukaryota</taxon>
        <taxon>Viridiplantae</taxon>
        <taxon>Chlorophyta</taxon>
        <taxon>core chlorophytes</taxon>
        <taxon>Trebouxiophyceae</taxon>
        <taxon>Trebouxiophyceae incertae sedis</taxon>
        <taxon>Coccomyxaceae</taxon>
        <taxon>Coccomyxa</taxon>
    </lineage>
</organism>
<dbReference type="EMBL" id="CAUYUE010000016">
    <property type="protein sequence ID" value="CAK0786938.1"/>
    <property type="molecule type" value="Genomic_DNA"/>
</dbReference>
<sequence length="350" mass="37382">MHFASVSRYTIVAIVLGAISSYGKGITAHPQLSARTADSLGKSLASLFLVKERSVPAAKHSMDIFQTVTQHHVLQKGGDIKAQQKQQLDQYAEDQIVSPAQSYFNETLKEHLQGLAPNLTAIAEAMQPDLAYFTDPDQNFISDFFQALTPSGTQIGQVQGPDFISSAPCLIGTAAAGVNIAPSAIQIIPQLFSITPEGVGIFPQGINIQPAILYISPYGVDVSPIGINIQPVLISITPFMDSISPAGVSVAPSLITAGGSRKLLAQDPGKELSYGDVFLQSYEKWMQGTADMAVRREATPQDASSFLARVFEKAGHHLDLFQSLSDFVGGVANHQGAPFHWPGRSACFAS</sequence>
<dbReference type="Proteomes" id="UP001314263">
    <property type="component" value="Unassembled WGS sequence"/>
</dbReference>
<dbReference type="AlphaFoldDB" id="A0AAV1II27"/>